<dbReference type="PROSITE" id="PS00518">
    <property type="entry name" value="ZF_RING_1"/>
    <property type="match status" value="1"/>
</dbReference>
<keyword evidence="5" id="KW-0678">Repressor</keyword>
<dbReference type="Pfam" id="PF16207">
    <property type="entry name" value="RAWUL"/>
    <property type="match status" value="1"/>
</dbReference>
<dbReference type="EMBL" id="JAXCGZ010015538">
    <property type="protein sequence ID" value="KAK7070110.1"/>
    <property type="molecule type" value="Genomic_DNA"/>
</dbReference>
<evidence type="ECO:0000256" key="6">
    <source>
        <dbReference type="ARBA" id="ARBA00022679"/>
    </source>
</evidence>
<evidence type="ECO:0000256" key="11">
    <source>
        <dbReference type="ARBA" id="ARBA00023015"/>
    </source>
</evidence>
<dbReference type="CDD" id="cd16740">
    <property type="entry name" value="RING-HC_RING2"/>
    <property type="match status" value="1"/>
</dbReference>
<dbReference type="Gene3D" id="3.10.20.90">
    <property type="entry name" value="Phosphatidylinositol 3-kinase Catalytic Subunit, Chain A, domain 1"/>
    <property type="match status" value="1"/>
</dbReference>
<evidence type="ECO:0000256" key="7">
    <source>
        <dbReference type="ARBA" id="ARBA00022723"/>
    </source>
</evidence>
<reference evidence="17 18" key="1">
    <citation type="submission" date="2023-11" db="EMBL/GenBank/DDBJ databases">
        <title>Halocaridina rubra genome assembly.</title>
        <authorList>
            <person name="Smith C."/>
        </authorList>
    </citation>
    <scope>NUCLEOTIDE SEQUENCE [LARGE SCALE GENOMIC DNA]</scope>
    <source>
        <strain evidence="17">EP-1</strain>
        <tissue evidence="17">Whole</tissue>
    </source>
</reference>
<evidence type="ECO:0000256" key="10">
    <source>
        <dbReference type="ARBA" id="ARBA00022833"/>
    </source>
</evidence>
<evidence type="ECO:0000313" key="17">
    <source>
        <dbReference type="EMBL" id="KAK7070110.1"/>
    </source>
</evidence>
<evidence type="ECO:0000256" key="12">
    <source>
        <dbReference type="ARBA" id="ARBA00023163"/>
    </source>
</evidence>
<dbReference type="GO" id="GO:0003682">
    <property type="term" value="F:chromatin binding"/>
    <property type="evidence" value="ECO:0007669"/>
    <property type="project" value="TreeGrafter"/>
</dbReference>
<sequence>MTTTEQSAVNKSWELSLYELHRTPQEAITDNTEIAVSPRSLHSELMCPICLDMLKNTMTTKECLHRFCQECIITALRSGNKECPTCRKKLVSKRSLRPDPNFDTLISKIYPSRDEYEQHQERVFAKLNKNHNHASLINSIEEGIKLQIASRQKNRKNMQDDGTTPTPTPSAPSTPTPSEPPSTPTTTNTTPTSAAANSTTSSVGPRIKKQRRTSENESGPGSSNDGNPGDDAEGPSESGEIELVFRPHPLEMNEDNELIRELKDSSIRYIKTTANATIDHLSKYLAMRLTLANRTGELETELPSSLNNFCIYIAPTPDQYIGVGGSLTLEQINEKYWRVNKPMEMFYSWKKE</sequence>
<evidence type="ECO:0000256" key="14">
    <source>
        <dbReference type="PROSITE-ProRule" id="PRU00175"/>
    </source>
</evidence>
<evidence type="ECO:0000256" key="4">
    <source>
        <dbReference type="ARBA" id="ARBA00012483"/>
    </source>
</evidence>
<dbReference type="EC" id="2.3.2.27" evidence="4"/>
<dbReference type="SMART" id="SM00184">
    <property type="entry name" value="RING"/>
    <property type="match status" value="1"/>
</dbReference>
<dbReference type="PANTHER" id="PTHR46076:SF3">
    <property type="entry name" value="E3 UBIQUITIN-PROTEIN LIGASE RING1"/>
    <property type="match status" value="1"/>
</dbReference>
<proteinExistence type="predicted"/>
<keyword evidence="7" id="KW-0479">Metal-binding</keyword>
<evidence type="ECO:0000256" key="9">
    <source>
        <dbReference type="ARBA" id="ARBA00022786"/>
    </source>
</evidence>
<keyword evidence="8 14" id="KW-0863">Zinc-finger</keyword>
<evidence type="ECO:0000259" key="16">
    <source>
        <dbReference type="PROSITE" id="PS50089"/>
    </source>
</evidence>
<dbReference type="Proteomes" id="UP001381693">
    <property type="component" value="Unassembled WGS sequence"/>
</dbReference>
<evidence type="ECO:0000256" key="3">
    <source>
        <dbReference type="ARBA" id="ARBA00004906"/>
    </source>
</evidence>
<dbReference type="Gene3D" id="3.30.40.10">
    <property type="entry name" value="Zinc/RING finger domain, C3HC4 (zinc finger)"/>
    <property type="match status" value="1"/>
</dbReference>
<feature type="domain" description="RING-type" evidence="16">
    <location>
        <begin position="47"/>
        <end position="87"/>
    </location>
</feature>
<dbReference type="InterPro" id="IPR017907">
    <property type="entry name" value="Znf_RING_CS"/>
</dbReference>
<keyword evidence="9" id="KW-0833">Ubl conjugation pathway</keyword>
<comment type="caution">
    <text evidence="17">The sequence shown here is derived from an EMBL/GenBank/DDBJ whole genome shotgun (WGS) entry which is preliminary data.</text>
</comment>
<dbReference type="InterPro" id="IPR013083">
    <property type="entry name" value="Znf_RING/FYVE/PHD"/>
</dbReference>
<comment type="subcellular location">
    <subcellularLocation>
        <location evidence="2">Nucleus</location>
    </subcellularLocation>
</comment>
<dbReference type="CDD" id="cd17086">
    <property type="entry name" value="RAWUL_RING1_like"/>
    <property type="match status" value="1"/>
</dbReference>
<keyword evidence="13" id="KW-0539">Nucleus</keyword>
<dbReference type="GO" id="GO:0061630">
    <property type="term" value="F:ubiquitin protein ligase activity"/>
    <property type="evidence" value="ECO:0007669"/>
    <property type="project" value="UniProtKB-EC"/>
</dbReference>
<feature type="compositionally biased region" description="Pro residues" evidence="15">
    <location>
        <begin position="166"/>
        <end position="183"/>
    </location>
</feature>
<keyword evidence="6" id="KW-0808">Transferase</keyword>
<evidence type="ECO:0000256" key="8">
    <source>
        <dbReference type="ARBA" id="ARBA00022771"/>
    </source>
</evidence>
<dbReference type="PROSITE" id="PS50089">
    <property type="entry name" value="ZF_RING_2"/>
    <property type="match status" value="1"/>
</dbReference>
<dbReference type="InterPro" id="IPR001841">
    <property type="entry name" value="Znf_RING"/>
</dbReference>
<dbReference type="InterPro" id="IPR032443">
    <property type="entry name" value="RAWUL"/>
</dbReference>
<dbReference type="AlphaFoldDB" id="A0AAN8WPZ0"/>
<evidence type="ECO:0000256" key="1">
    <source>
        <dbReference type="ARBA" id="ARBA00000900"/>
    </source>
</evidence>
<gene>
    <name evidence="17" type="ORF">SK128_006175</name>
</gene>
<dbReference type="SUPFAM" id="SSF57850">
    <property type="entry name" value="RING/U-box"/>
    <property type="match status" value="1"/>
</dbReference>
<accession>A0AAN8WPZ0</accession>
<dbReference type="FunFam" id="3.10.20.90:FF:000219">
    <property type="entry name" value="E3 ubiquitin-protein ligase RING1"/>
    <property type="match status" value="1"/>
</dbReference>
<dbReference type="FunFam" id="3.30.40.10:FF:000100">
    <property type="entry name" value="E3 ubiquitin-protein ligase RING2"/>
    <property type="match status" value="1"/>
</dbReference>
<feature type="region of interest" description="Disordered" evidence="15">
    <location>
        <begin position="152"/>
        <end position="237"/>
    </location>
</feature>
<feature type="compositionally biased region" description="Low complexity" evidence="15">
    <location>
        <begin position="184"/>
        <end position="202"/>
    </location>
</feature>
<protein>
    <recommendedName>
        <fullName evidence="4">RING-type E3 ubiquitin transferase</fullName>
        <ecNumber evidence="4">2.3.2.27</ecNumber>
    </recommendedName>
</protein>
<evidence type="ECO:0000256" key="13">
    <source>
        <dbReference type="ARBA" id="ARBA00023242"/>
    </source>
</evidence>
<dbReference type="GO" id="GO:0031519">
    <property type="term" value="C:PcG protein complex"/>
    <property type="evidence" value="ECO:0007669"/>
    <property type="project" value="TreeGrafter"/>
</dbReference>
<dbReference type="GO" id="GO:0000151">
    <property type="term" value="C:ubiquitin ligase complex"/>
    <property type="evidence" value="ECO:0007669"/>
    <property type="project" value="InterPro"/>
</dbReference>
<evidence type="ECO:0000256" key="2">
    <source>
        <dbReference type="ARBA" id="ARBA00004123"/>
    </source>
</evidence>
<dbReference type="Pfam" id="PF13923">
    <property type="entry name" value="zf-C3HC4_2"/>
    <property type="match status" value="1"/>
</dbReference>
<keyword evidence="10" id="KW-0862">Zinc</keyword>
<evidence type="ECO:0000256" key="5">
    <source>
        <dbReference type="ARBA" id="ARBA00022491"/>
    </source>
</evidence>
<keyword evidence="12" id="KW-0804">Transcription</keyword>
<evidence type="ECO:0000313" key="18">
    <source>
        <dbReference type="Proteomes" id="UP001381693"/>
    </source>
</evidence>
<keyword evidence="11" id="KW-0805">Transcription regulation</keyword>
<name>A0AAN8WPZ0_HALRR</name>
<organism evidence="17 18">
    <name type="scientific">Halocaridina rubra</name>
    <name type="common">Hawaiian red shrimp</name>
    <dbReference type="NCBI Taxonomy" id="373956"/>
    <lineage>
        <taxon>Eukaryota</taxon>
        <taxon>Metazoa</taxon>
        <taxon>Ecdysozoa</taxon>
        <taxon>Arthropoda</taxon>
        <taxon>Crustacea</taxon>
        <taxon>Multicrustacea</taxon>
        <taxon>Malacostraca</taxon>
        <taxon>Eumalacostraca</taxon>
        <taxon>Eucarida</taxon>
        <taxon>Decapoda</taxon>
        <taxon>Pleocyemata</taxon>
        <taxon>Caridea</taxon>
        <taxon>Atyoidea</taxon>
        <taxon>Atyidae</taxon>
        <taxon>Halocaridina</taxon>
    </lineage>
</organism>
<dbReference type="PANTHER" id="PTHR46076">
    <property type="entry name" value="E3 UBIQUITIN-PROTEIN LIGASE RING1 / RING 2 FAMILY MEMBER"/>
    <property type="match status" value="1"/>
</dbReference>
<evidence type="ECO:0000256" key="15">
    <source>
        <dbReference type="SAM" id="MobiDB-lite"/>
    </source>
</evidence>
<comment type="catalytic activity">
    <reaction evidence="1">
        <text>S-ubiquitinyl-[E2 ubiquitin-conjugating enzyme]-L-cysteine + [acceptor protein]-L-lysine = [E2 ubiquitin-conjugating enzyme]-L-cysteine + N(6)-ubiquitinyl-[acceptor protein]-L-lysine.</text>
        <dbReference type="EC" id="2.3.2.27"/>
    </reaction>
</comment>
<feature type="compositionally biased region" description="Low complexity" evidence="15">
    <location>
        <begin position="216"/>
        <end position="227"/>
    </location>
</feature>
<dbReference type="InterPro" id="IPR043540">
    <property type="entry name" value="RING1/RING2"/>
</dbReference>
<comment type="pathway">
    <text evidence="3">Protein modification; protein ubiquitination.</text>
</comment>
<keyword evidence="18" id="KW-1185">Reference proteome</keyword>
<dbReference type="GO" id="GO:0008270">
    <property type="term" value="F:zinc ion binding"/>
    <property type="evidence" value="ECO:0007669"/>
    <property type="project" value="UniProtKB-KW"/>
</dbReference>